<dbReference type="AlphaFoldDB" id="A0AAU8CJB8"/>
<sequence length="46" mass="5481">MDKTLLQIYSKIFYPADMKGEFFDRAGRNADSIHICGREERREADW</sequence>
<dbReference type="RefSeq" id="WP_353645466.1">
    <property type="nucleotide sequence ID" value="NZ_CP159253.1"/>
</dbReference>
<proteinExistence type="predicted"/>
<protein>
    <submittedName>
        <fullName evidence="1">Uncharacterized protein</fullName>
    </submittedName>
</protein>
<name>A0AAU8CJB8_9HYPH</name>
<evidence type="ECO:0000313" key="1">
    <source>
        <dbReference type="EMBL" id="XCG46991.1"/>
    </source>
</evidence>
<reference evidence="1" key="1">
    <citation type="submission" date="2024-06" db="EMBL/GenBank/DDBJ databases">
        <title>Mesorhizobium karijinii sp. nov., a symbiont of the iconic Swainsona formosa from arid Australia.</title>
        <authorList>
            <person name="Hill Y.J."/>
            <person name="Watkin E.L.J."/>
            <person name="O'Hara G.W."/>
            <person name="Terpolilli J."/>
            <person name="Tye M.L."/>
            <person name="Kohlmeier M.G."/>
        </authorList>
    </citation>
    <scope>NUCLEOTIDE SEQUENCE</scope>
    <source>
        <strain evidence="1">WSM2240</strain>
    </source>
</reference>
<dbReference type="EMBL" id="CP159253">
    <property type="protein sequence ID" value="XCG46991.1"/>
    <property type="molecule type" value="Genomic_DNA"/>
</dbReference>
<gene>
    <name evidence="1" type="ORF">ABVK50_16925</name>
</gene>
<organism evidence="1">
    <name type="scientific">Mesorhizobium sp. WSM2240</name>
    <dbReference type="NCBI Taxonomy" id="3228851"/>
    <lineage>
        <taxon>Bacteria</taxon>
        <taxon>Pseudomonadati</taxon>
        <taxon>Pseudomonadota</taxon>
        <taxon>Alphaproteobacteria</taxon>
        <taxon>Hyphomicrobiales</taxon>
        <taxon>Phyllobacteriaceae</taxon>
        <taxon>Mesorhizobium</taxon>
    </lineage>
</organism>
<accession>A0AAU8CJB8</accession>